<gene>
    <name evidence="3" type="ORF">CC80DRAFT_495861</name>
</gene>
<dbReference type="InterPro" id="IPR052523">
    <property type="entry name" value="Trichothecene_AcTrans"/>
</dbReference>
<dbReference type="Gene3D" id="3.40.630.30">
    <property type="match status" value="1"/>
</dbReference>
<dbReference type="CDD" id="cd04301">
    <property type="entry name" value="NAT_SF"/>
    <property type="match status" value="1"/>
</dbReference>
<dbReference type="EMBL" id="ML977015">
    <property type="protein sequence ID" value="KAF1951701.1"/>
    <property type="molecule type" value="Genomic_DNA"/>
</dbReference>
<protein>
    <recommendedName>
        <fullName evidence="2">N-acetyltransferase domain-containing protein</fullName>
    </recommendedName>
</protein>
<reference evidence="3" key="1">
    <citation type="journal article" date="2020" name="Stud. Mycol.">
        <title>101 Dothideomycetes genomes: a test case for predicting lifestyles and emergence of pathogens.</title>
        <authorList>
            <person name="Haridas S."/>
            <person name="Albert R."/>
            <person name="Binder M."/>
            <person name="Bloem J."/>
            <person name="Labutti K."/>
            <person name="Salamov A."/>
            <person name="Andreopoulos B."/>
            <person name="Baker S."/>
            <person name="Barry K."/>
            <person name="Bills G."/>
            <person name="Bluhm B."/>
            <person name="Cannon C."/>
            <person name="Castanera R."/>
            <person name="Culley D."/>
            <person name="Daum C."/>
            <person name="Ezra D."/>
            <person name="Gonzalez J."/>
            <person name="Henrissat B."/>
            <person name="Kuo A."/>
            <person name="Liang C."/>
            <person name="Lipzen A."/>
            <person name="Lutzoni F."/>
            <person name="Magnuson J."/>
            <person name="Mondo S."/>
            <person name="Nolan M."/>
            <person name="Ohm R."/>
            <person name="Pangilinan J."/>
            <person name="Park H.-J."/>
            <person name="Ramirez L."/>
            <person name="Alfaro M."/>
            <person name="Sun H."/>
            <person name="Tritt A."/>
            <person name="Yoshinaga Y."/>
            <person name="Zwiers L.-H."/>
            <person name="Turgeon B."/>
            <person name="Goodwin S."/>
            <person name="Spatafora J."/>
            <person name="Crous P."/>
            <person name="Grigoriev I."/>
        </authorList>
    </citation>
    <scope>NUCLEOTIDE SEQUENCE</scope>
    <source>
        <strain evidence="3">CBS 675.92</strain>
    </source>
</reference>
<proteinExistence type="predicted"/>
<evidence type="ECO:0000313" key="3">
    <source>
        <dbReference type="EMBL" id="KAF1951701.1"/>
    </source>
</evidence>
<evidence type="ECO:0000256" key="1">
    <source>
        <dbReference type="SAM" id="MobiDB-lite"/>
    </source>
</evidence>
<name>A0A6A5TGI4_9PLEO</name>
<keyword evidence="4" id="KW-1185">Reference proteome</keyword>
<dbReference type="PANTHER" id="PTHR42791:SF2">
    <property type="entry name" value="N-ACETYLTRANSFERASE DOMAIN-CONTAINING PROTEIN"/>
    <property type="match status" value="1"/>
</dbReference>
<dbReference type="Proteomes" id="UP000800035">
    <property type="component" value="Unassembled WGS sequence"/>
</dbReference>
<sequence>MAEYKATFIKVPITTPGYEQTQPVEPSARLPDSEIRVELCVEDDVDYIAEGLYRSFPESFWTKMDPPSIREPNQTLRQARLASRLRPTFHDSKLKWIKAIYTPTQQVVGIAGWMAPGNPIFNPLRHDAIDFYPWRTTLSLTDAAWQEMWKGCSIETWDGQLGRDDVIRAEVMGDEPHWHLAPLLTWPEFQGKGVGGKLLKWAIEQADATDPVTPMYLESAVTARAVYIHKGFVPQGAVNMVRRGPRVLTEEEYGTGDGTREEPEERKVEKVDVEVVASQVEGGLAS</sequence>
<accession>A0A6A5TGI4</accession>
<dbReference type="AlphaFoldDB" id="A0A6A5TGI4"/>
<feature type="compositionally biased region" description="Basic and acidic residues" evidence="1">
    <location>
        <begin position="258"/>
        <end position="272"/>
    </location>
</feature>
<dbReference type="PANTHER" id="PTHR42791">
    <property type="entry name" value="GNAT FAMILY ACETYLTRANSFERASE"/>
    <property type="match status" value="1"/>
</dbReference>
<organism evidence="3 4">
    <name type="scientific">Byssothecium circinans</name>
    <dbReference type="NCBI Taxonomy" id="147558"/>
    <lineage>
        <taxon>Eukaryota</taxon>
        <taxon>Fungi</taxon>
        <taxon>Dikarya</taxon>
        <taxon>Ascomycota</taxon>
        <taxon>Pezizomycotina</taxon>
        <taxon>Dothideomycetes</taxon>
        <taxon>Pleosporomycetidae</taxon>
        <taxon>Pleosporales</taxon>
        <taxon>Massarineae</taxon>
        <taxon>Massarinaceae</taxon>
        <taxon>Byssothecium</taxon>
    </lineage>
</organism>
<evidence type="ECO:0000259" key="2">
    <source>
        <dbReference type="PROSITE" id="PS51186"/>
    </source>
</evidence>
<dbReference type="PROSITE" id="PS51186">
    <property type="entry name" value="GNAT"/>
    <property type="match status" value="1"/>
</dbReference>
<dbReference type="GO" id="GO:0016747">
    <property type="term" value="F:acyltransferase activity, transferring groups other than amino-acyl groups"/>
    <property type="evidence" value="ECO:0007669"/>
    <property type="project" value="InterPro"/>
</dbReference>
<evidence type="ECO:0000313" key="4">
    <source>
        <dbReference type="Proteomes" id="UP000800035"/>
    </source>
</evidence>
<feature type="region of interest" description="Disordered" evidence="1">
    <location>
        <begin position="249"/>
        <end position="272"/>
    </location>
</feature>
<dbReference type="InterPro" id="IPR000182">
    <property type="entry name" value="GNAT_dom"/>
</dbReference>
<feature type="domain" description="N-acetyltransferase" evidence="2">
    <location>
        <begin position="119"/>
        <end position="255"/>
    </location>
</feature>
<dbReference type="OrthoDB" id="196847at2759"/>
<dbReference type="InterPro" id="IPR016181">
    <property type="entry name" value="Acyl_CoA_acyltransferase"/>
</dbReference>
<dbReference type="Pfam" id="PF13673">
    <property type="entry name" value="Acetyltransf_10"/>
    <property type="match status" value="1"/>
</dbReference>
<dbReference type="SUPFAM" id="SSF55729">
    <property type="entry name" value="Acyl-CoA N-acyltransferases (Nat)"/>
    <property type="match status" value="1"/>
</dbReference>